<feature type="transmembrane region" description="Helical" evidence="1">
    <location>
        <begin position="6"/>
        <end position="25"/>
    </location>
</feature>
<accession>A0A2A8D135</accession>
<dbReference type="Proteomes" id="UP000220102">
    <property type="component" value="Unassembled WGS sequence"/>
</dbReference>
<evidence type="ECO:0000256" key="1">
    <source>
        <dbReference type="SAM" id="Phobius"/>
    </source>
</evidence>
<keyword evidence="1" id="KW-0472">Membrane</keyword>
<organism evidence="2 3">
    <name type="scientific">Longibacter salinarum</name>
    <dbReference type="NCBI Taxonomy" id="1850348"/>
    <lineage>
        <taxon>Bacteria</taxon>
        <taxon>Pseudomonadati</taxon>
        <taxon>Rhodothermota</taxon>
        <taxon>Rhodothermia</taxon>
        <taxon>Rhodothermales</taxon>
        <taxon>Salisaetaceae</taxon>
        <taxon>Longibacter</taxon>
    </lineage>
</organism>
<keyword evidence="1" id="KW-0812">Transmembrane</keyword>
<name>A0A2A8D135_9BACT</name>
<proteinExistence type="predicted"/>
<keyword evidence="3" id="KW-1185">Reference proteome</keyword>
<comment type="caution">
    <text evidence="2">The sequence shown here is derived from an EMBL/GenBank/DDBJ whole genome shotgun (WGS) entry which is preliminary data.</text>
</comment>
<keyword evidence="1" id="KW-1133">Transmembrane helix</keyword>
<gene>
    <name evidence="2" type="ORF">CRI94_06385</name>
</gene>
<evidence type="ECO:0000313" key="3">
    <source>
        <dbReference type="Proteomes" id="UP000220102"/>
    </source>
</evidence>
<dbReference type="AlphaFoldDB" id="A0A2A8D135"/>
<dbReference type="EMBL" id="PDEQ01000002">
    <property type="protein sequence ID" value="PEN14645.1"/>
    <property type="molecule type" value="Genomic_DNA"/>
</dbReference>
<evidence type="ECO:0000313" key="2">
    <source>
        <dbReference type="EMBL" id="PEN14645.1"/>
    </source>
</evidence>
<sequence>MDIKVLFTVGALVLSGVGTLLFWAYEAWVERKSKHNHPLDDSLRSYVVSDRTWESCAFYPDFAESVLKRFRFLVDKYDFKRARLRRDGPSFRYRRGDVSVEVRPDDRSDTLLVDLVLHRTPTSFVEVARRNVNGIGRRETGPRKPLTWALHKHLEEEVAALRQKKASS</sequence>
<reference evidence="2 3" key="1">
    <citation type="submission" date="2017-10" db="EMBL/GenBank/DDBJ databases">
        <title>Draft genome of Longibacter Salinarum.</title>
        <authorList>
            <person name="Goh K.M."/>
            <person name="Shamsir M.S."/>
            <person name="Lim S.W."/>
        </authorList>
    </citation>
    <scope>NUCLEOTIDE SEQUENCE [LARGE SCALE GENOMIC DNA]</scope>
    <source>
        <strain evidence="2 3">KCTC 52045</strain>
    </source>
</reference>
<protein>
    <submittedName>
        <fullName evidence="2">Uncharacterized protein</fullName>
    </submittedName>
</protein>